<evidence type="ECO:0000313" key="1">
    <source>
        <dbReference type="EMBL" id="CAB1460064.1"/>
    </source>
</evidence>
<gene>
    <name evidence="1" type="ORF">PLEPLA_LOCUS47901</name>
</gene>
<dbReference type="Proteomes" id="UP001153269">
    <property type="component" value="Unassembled WGS sequence"/>
</dbReference>
<sequence>MQSGEAIKKKLLMSPGESWPCCSLALFSPCGPLFSSPALLSDCCEAPARPLPTPDAFSLHLSLLSPVFSLCFQHLAARSSAGMTGATQDAEGARKGKETGVVWESLPVIFSLLSRPALWGVEVVSEWRLEEMVSQSCQQPRRLAV</sequence>
<evidence type="ECO:0000313" key="2">
    <source>
        <dbReference type="Proteomes" id="UP001153269"/>
    </source>
</evidence>
<keyword evidence="2" id="KW-1185">Reference proteome</keyword>
<comment type="caution">
    <text evidence="1">The sequence shown here is derived from an EMBL/GenBank/DDBJ whole genome shotgun (WGS) entry which is preliminary data.</text>
</comment>
<protein>
    <submittedName>
        <fullName evidence="1">Uncharacterized protein</fullName>
    </submittedName>
</protein>
<proteinExistence type="predicted"/>
<organism evidence="1 2">
    <name type="scientific">Pleuronectes platessa</name>
    <name type="common">European plaice</name>
    <dbReference type="NCBI Taxonomy" id="8262"/>
    <lineage>
        <taxon>Eukaryota</taxon>
        <taxon>Metazoa</taxon>
        <taxon>Chordata</taxon>
        <taxon>Craniata</taxon>
        <taxon>Vertebrata</taxon>
        <taxon>Euteleostomi</taxon>
        <taxon>Actinopterygii</taxon>
        <taxon>Neopterygii</taxon>
        <taxon>Teleostei</taxon>
        <taxon>Neoteleostei</taxon>
        <taxon>Acanthomorphata</taxon>
        <taxon>Carangaria</taxon>
        <taxon>Pleuronectiformes</taxon>
        <taxon>Pleuronectoidei</taxon>
        <taxon>Pleuronectidae</taxon>
        <taxon>Pleuronectes</taxon>
    </lineage>
</organism>
<name>A0A9N7ZFE5_PLEPL</name>
<reference evidence="1" key="1">
    <citation type="submission" date="2020-03" db="EMBL/GenBank/DDBJ databases">
        <authorList>
            <person name="Weist P."/>
        </authorList>
    </citation>
    <scope>NUCLEOTIDE SEQUENCE</scope>
</reference>
<accession>A0A9N7ZFE5</accession>
<dbReference type="AlphaFoldDB" id="A0A9N7ZFE5"/>
<dbReference type="EMBL" id="CADEAL010004458">
    <property type="protein sequence ID" value="CAB1460064.1"/>
    <property type="molecule type" value="Genomic_DNA"/>
</dbReference>